<reference evidence="2" key="1">
    <citation type="submission" date="2016-11" db="EMBL/GenBank/DDBJ databases">
        <authorList>
            <person name="Varghese N."/>
            <person name="Submissions S."/>
        </authorList>
    </citation>
    <scope>NUCLEOTIDE SEQUENCE [LARGE SCALE GENOMIC DNA]</scope>
    <source>
        <strain evidence="2">DSM 22623</strain>
    </source>
</reference>
<organism evidence="1 2">
    <name type="scientific">Aquimarina spongiae</name>
    <dbReference type="NCBI Taxonomy" id="570521"/>
    <lineage>
        <taxon>Bacteria</taxon>
        <taxon>Pseudomonadati</taxon>
        <taxon>Bacteroidota</taxon>
        <taxon>Flavobacteriia</taxon>
        <taxon>Flavobacteriales</taxon>
        <taxon>Flavobacteriaceae</taxon>
        <taxon>Aquimarina</taxon>
    </lineage>
</organism>
<evidence type="ECO:0000313" key="1">
    <source>
        <dbReference type="EMBL" id="SHI62284.1"/>
    </source>
</evidence>
<gene>
    <name evidence="1" type="ORF">SAMN04488508_102190</name>
</gene>
<dbReference type="Proteomes" id="UP000184432">
    <property type="component" value="Unassembled WGS sequence"/>
</dbReference>
<protein>
    <submittedName>
        <fullName evidence="1">Uncharacterized protein</fullName>
    </submittedName>
</protein>
<dbReference type="STRING" id="570521.SAMN04488508_102190"/>
<accession>A0A1M6CNB6</accession>
<dbReference type="EMBL" id="FQYP01000002">
    <property type="protein sequence ID" value="SHI62284.1"/>
    <property type="molecule type" value="Genomic_DNA"/>
</dbReference>
<evidence type="ECO:0000313" key="2">
    <source>
        <dbReference type="Proteomes" id="UP000184432"/>
    </source>
</evidence>
<name>A0A1M6CNB6_9FLAO</name>
<dbReference type="RefSeq" id="WP_073314804.1">
    <property type="nucleotide sequence ID" value="NZ_FQYP01000002.1"/>
</dbReference>
<proteinExistence type="predicted"/>
<sequence>MENIQHNGYDTHPENFDEYYLEDDLGYYDHFEDEDDRYESAAGVSAGAAVAGLTFDILSSAMTTFTKGDLKVVMPNGPIGVTASGIPSNIRSQLRTVRPRARTIFKYRKTNPISGIEQVNIQLTCRVQYNGPSVQATFGFAAGGTRSRLMRDSKVTIRNPLSLERQPTSSAWRKVGINVYPVVTIPIEVSVDHPWPQSNDHWTFDLVISGMYGFGRKKGHRAVRNMRHVKN</sequence>
<dbReference type="AlphaFoldDB" id="A0A1M6CNB6"/>
<keyword evidence="2" id="KW-1185">Reference proteome</keyword>